<evidence type="ECO:0000256" key="3">
    <source>
        <dbReference type="PROSITE-ProRule" id="PRU00339"/>
    </source>
</evidence>
<evidence type="ECO:0000256" key="2">
    <source>
        <dbReference type="ARBA" id="ARBA00022803"/>
    </source>
</evidence>
<evidence type="ECO:0000256" key="1">
    <source>
        <dbReference type="ARBA" id="ARBA00022737"/>
    </source>
</evidence>
<dbReference type="PANTHER" id="PTHR44858:SF1">
    <property type="entry name" value="UDP-N-ACETYLGLUCOSAMINE--PEPTIDE N-ACETYLGLUCOSAMINYLTRANSFERASE SPINDLY-RELATED"/>
    <property type="match status" value="1"/>
</dbReference>
<organism evidence="4 5">
    <name type="scientific">Diacronema lutheri</name>
    <name type="common">Unicellular marine alga</name>
    <name type="synonym">Monochrysis lutheri</name>
    <dbReference type="NCBI Taxonomy" id="2081491"/>
    <lineage>
        <taxon>Eukaryota</taxon>
        <taxon>Haptista</taxon>
        <taxon>Haptophyta</taxon>
        <taxon>Pavlovophyceae</taxon>
        <taxon>Pavlovales</taxon>
        <taxon>Pavlovaceae</taxon>
        <taxon>Diacronema</taxon>
    </lineage>
</organism>
<evidence type="ECO:0000313" key="5">
    <source>
        <dbReference type="Proteomes" id="UP000751190"/>
    </source>
</evidence>
<name>A0A8J6CE59_DIALT</name>
<dbReference type="AlphaFoldDB" id="A0A8J6CE59"/>
<reference evidence="4" key="1">
    <citation type="submission" date="2021-05" db="EMBL/GenBank/DDBJ databases">
        <title>The genome of the haptophyte Pavlova lutheri (Diacronema luteri, Pavlovales) - a model for lipid biosynthesis in eukaryotic algae.</title>
        <authorList>
            <person name="Hulatt C.J."/>
            <person name="Posewitz M.C."/>
        </authorList>
    </citation>
    <scope>NUCLEOTIDE SEQUENCE</scope>
    <source>
        <strain evidence="4">NIVA-4/92</strain>
    </source>
</reference>
<dbReference type="OrthoDB" id="10544585at2759"/>
<dbReference type="SMART" id="SM00028">
    <property type="entry name" value="TPR"/>
    <property type="match status" value="3"/>
</dbReference>
<dbReference type="PANTHER" id="PTHR44858">
    <property type="entry name" value="TETRATRICOPEPTIDE REPEAT PROTEIN 6"/>
    <property type="match status" value="1"/>
</dbReference>
<dbReference type="InterPro" id="IPR019734">
    <property type="entry name" value="TPR_rpt"/>
</dbReference>
<feature type="repeat" description="TPR" evidence="3">
    <location>
        <begin position="249"/>
        <end position="282"/>
    </location>
</feature>
<evidence type="ECO:0000313" key="4">
    <source>
        <dbReference type="EMBL" id="KAG8466580.1"/>
    </source>
</evidence>
<comment type="caution">
    <text evidence="4">The sequence shown here is derived from an EMBL/GenBank/DDBJ whole genome shotgun (WGS) entry which is preliminary data.</text>
</comment>
<protein>
    <submittedName>
        <fullName evidence="4">Uncharacterized protein</fullName>
    </submittedName>
</protein>
<dbReference type="PROSITE" id="PS50005">
    <property type="entry name" value="TPR"/>
    <property type="match status" value="1"/>
</dbReference>
<dbReference type="InterPro" id="IPR050498">
    <property type="entry name" value="Ycf3"/>
</dbReference>
<keyword evidence="1" id="KW-0677">Repeat</keyword>
<dbReference type="EMBL" id="JAGTXO010000007">
    <property type="protein sequence ID" value="KAG8466580.1"/>
    <property type="molecule type" value="Genomic_DNA"/>
</dbReference>
<dbReference type="GO" id="GO:0046813">
    <property type="term" value="P:receptor-mediated virion attachment to host cell"/>
    <property type="evidence" value="ECO:0007669"/>
    <property type="project" value="TreeGrafter"/>
</dbReference>
<dbReference type="InterPro" id="IPR011990">
    <property type="entry name" value="TPR-like_helical_dom_sf"/>
</dbReference>
<accession>A0A8J6CE59</accession>
<keyword evidence="5" id="KW-1185">Reference proteome</keyword>
<sequence>MPVAFFDTLPLELQLRSKVAERQSAEVEALRRARDACEPAERAALDGDWIGIGGKLGDAAEQARRAVLEQSPPADGTQAAVDAATLRAEVSAQHAQTRHVFETRKGKGLRHLDARQPHCRIIAPVVIARATPEELAEMVRKRLDRLGSSIPKRSHPSTRQAERRLHRLVHFCRANELADKEDYHAAIADYNVSLAVVPDDAFALVNRGNCHKALRSWGAAMADYSAAIAHAPVATSGGRRAPSAQRLLAYAHNNLGAVHHDLADYVSAFAEYTTALAHNPACHITWKNRAHIYALTAQPSPDPQRPPPQHKLIFSDCLTAMDQEWHEEAGFARGAVELAVEVRKIGATCVAYFVVDLVRLPARAT</sequence>
<dbReference type="Gene3D" id="1.25.40.10">
    <property type="entry name" value="Tetratricopeptide repeat domain"/>
    <property type="match status" value="2"/>
</dbReference>
<keyword evidence="2 3" id="KW-0802">TPR repeat</keyword>
<proteinExistence type="predicted"/>
<gene>
    <name evidence="4" type="ORF">KFE25_007959</name>
</gene>
<dbReference type="Proteomes" id="UP000751190">
    <property type="component" value="Unassembled WGS sequence"/>
</dbReference>
<dbReference type="SUPFAM" id="SSF48452">
    <property type="entry name" value="TPR-like"/>
    <property type="match status" value="1"/>
</dbReference>